<dbReference type="RefSeq" id="WP_135208322.1">
    <property type="nucleotide sequence ID" value="NZ_SPVF01000215.1"/>
</dbReference>
<evidence type="ECO:0000256" key="4">
    <source>
        <dbReference type="ARBA" id="ARBA00022679"/>
    </source>
</evidence>
<dbReference type="GO" id="GO:0005886">
    <property type="term" value="C:plasma membrane"/>
    <property type="evidence" value="ECO:0007669"/>
    <property type="project" value="UniProtKB-SubCell"/>
</dbReference>
<protein>
    <submittedName>
        <fullName evidence="7">Lipid A biosynthesis acyltransferase</fullName>
    </submittedName>
</protein>
<evidence type="ECO:0000256" key="2">
    <source>
        <dbReference type="ARBA" id="ARBA00022475"/>
    </source>
</evidence>
<dbReference type="PANTHER" id="PTHR30606:SF9">
    <property type="entry name" value="LIPID A BIOSYNTHESIS LAUROYLTRANSFERASE"/>
    <property type="match status" value="1"/>
</dbReference>
<reference evidence="7 8" key="1">
    <citation type="submission" date="2019-03" db="EMBL/GenBank/DDBJ databases">
        <title>Draft Genome Sequence of Massilia arenosa sp. nov., a Novel Massilia Species Isolated from a Sandy-loam Maize Soil.</title>
        <authorList>
            <person name="Raths R."/>
            <person name="Peta V."/>
            <person name="Bucking H."/>
        </authorList>
    </citation>
    <scope>NUCLEOTIDE SEQUENCE [LARGE SCALE GENOMIC DNA]</scope>
    <source>
        <strain evidence="7 8">MC02</strain>
    </source>
</reference>
<evidence type="ECO:0000256" key="1">
    <source>
        <dbReference type="ARBA" id="ARBA00004533"/>
    </source>
</evidence>
<dbReference type="GO" id="GO:0016746">
    <property type="term" value="F:acyltransferase activity"/>
    <property type="evidence" value="ECO:0007669"/>
    <property type="project" value="UniProtKB-KW"/>
</dbReference>
<dbReference type="CDD" id="cd07984">
    <property type="entry name" value="LPLAT_LABLAT-like"/>
    <property type="match status" value="1"/>
</dbReference>
<evidence type="ECO:0000313" key="7">
    <source>
        <dbReference type="EMBL" id="TFW16283.1"/>
    </source>
</evidence>
<keyword evidence="3" id="KW-0997">Cell inner membrane</keyword>
<dbReference type="PIRSF" id="PIRSF026649">
    <property type="entry name" value="MsbB"/>
    <property type="match status" value="1"/>
</dbReference>
<name>A0A4Y9S4M0_9BURK</name>
<dbReference type="Proteomes" id="UP000298438">
    <property type="component" value="Unassembled WGS sequence"/>
</dbReference>
<dbReference type="Pfam" id="PF03279">
    <property type="entry name" value="Lip_A_acyltrans"/>
    <property type="match status" value="1"/>
</dbReference>
<keyword evidence="5" id="KW-0472">Membrane</keyword>
<gene>
    <name evidence="7" type="ORF">E4L96_16560</name>
</gene>
<dbReference type="GO" id="GO:0009247">
    <property type="term" value="P:glycolipid biosynthetic process"/>
    <property type="evidence" value="ECO:0007669"/>
    <property type="project" value="UniProtKB-ARBA"/>
</dbReference>
<sequence>MRALLGLMWLLHWLPLPLLGRLGDAVGAVLFLVVRKRRHITLTNLRLCMPELSEAARRQLARQHFQAYARSVLERGILWWAPESRLKQLIQVEPGVPLAAIQAGPTIILCPHFVCLDVAGVAVMLESSLCSIYSEQKNKSFDAVLRKGRSRFRPVKLFARQDGVKPILRAMREGLPYFMLPDMDFGAKDAEFVPFFGVPAATLTAPGRIAAATGAQVIPVVASFLPGYRGYRVQFYPAWDNYPGEDMVEAARRMNAFIEERVREHPAEYFWTHKRFKTRPAGEPSVYSSS</sequence>
<organism evidence="7 8">
    <name type="scientific">Zemynaea arenosa</name>
    <dbReference type="NCBI Taxonomy" id="2561931"/>
    <lineage>
        <taxon>Bacteria</taxon>
        <taxon>Pseudomonadati</taxon>
        <taxon>Pseudomonadota</taxon>
        <taxon>Betaproteobacteria</taxon>
        <taxon>Burkholderiales</taxon>
        <taxon>Oxalobacteraceae</taxon>
        <taxon>Telluria group</taxon>
        <taxon>Zemynaea</taxon>
    </lineage>
</organism>
<keyword evidence="6 7" id="KW-0012">Acyltransferase</keyword>
<accession>A0A4Y9S4M0</accession>
<comment type="subcellular location">
    <subcellularLocation>
        <location evidence="1">Cell inner membrane</location>
    </subcellularLocation>
</comment>
<dbReference type="AlphaFoldDB" id="A0A4Y9S4M0"/>
<dbReference type="InterPro" id="IPR004960">
    <property type="entry name" value="LipA_acyltrans"/>
</dbReference>
<keyword evidence="8" id="KW-1185">Reference proteome</keyword>
<dbReference type="EMBL" id="SPVF01000215">
    <property type="protein sequence ID" value="TFW16283.1"/>
    <property type="molecule type" value="Genomic_DNA"/>
</dbReference>
<evidence type="ECO:0000256" key="5">
    <source>
        <dbReference type="ARBA" id="ARBA00023136"/>
    </source>
</evidence>
<proteinExistence type="predicted"/>
<evidence type="ECO:0000313" key="8">
    <source>
        <dbReference type="Proteomes" id="UP000298438"/>
    </source>
</evidence>
<keyword evidence="4 7" id="KW-0808">Transferase</keyword>
<comment type="caution">
    <text evidence="7">The sequence shown here is derived from an EMBL/GenBank/DDBJ whole genome shotgun (WGS) entry which is preliminary data.</text>
</comment>
<keyword evidence="2" id="KW-1003">Cell membrane</keyword>
<dbReference type="PANTHER" id="PTHR30606">
    <property type="entry name" value="LIPID A BIOSYNTHESIS LAUROYL ACYLTRANSFERASE"/>
    <property type="match status" value="1"/>
</dbReference>
<evidence type="ECO:0000256" key="3">
    <source>
        <dbReference type="ARBA" id="ARBA00022519"/>
    </source>
</evidence>
<dbReference type="OrthoDB" id="9803456at2"/>
<evidence type="ECO:0000256" key="6">
    <source>
        <dbReference type="ARBA" id="ARBA00023315"/>
    </source>
</evidence>